<dbReference type="HOGENOM" id="CLU_2264998_0_0_1"/>
<dbReference type="InParanoid" id="H6QTE2"/>
<organism evidence="2 3">
    <name type="scientific">Puccinia graminis f. sp. tritici (strain CRL 75-36-700-3 / race SCCL)</name>
    <name type="common">Black stem rust fungus</name>
    <dbReference type="NCBI Taxonomy" id="418459"/>
    <lineage>
        <taxon>Eukaryota</taxon>
        <taxon>Fungi</taxon>
        <taxon>Dikarya</taxon>
        <taxon>Basidiomycota</taxon>
        <taxon>Pucciniomycotina</taxon>
        <taxon>Pucciniomycetes</taxon>
        <taxon>Pucciniales</taxon>
        <taxon>Pucciniaceae</taxon>
        <taxon>Puccinia</taxon>
    </lineage>
</organism>
<gene>
    <name evidence="2" type="ORF">PGTG_21893</name>
</gene>
<proteinExistence type="predicted"/>
<dbReference type="OrthoDB" id="10269952at2759"/>
<protein>
    <submittedName>
        <fullName evidence="2">Uncharacterized protein</fullName>
    </submittedName>
</protein>
<reference evidence="3" key="1">
    <citation type="journal article" date="2011" name="Proc. Natl. Acad. Sci. U.S.A.">
        <title>Obligate biotrophy features unraveled by the genomic analysis of rust fungi.</title>
        <authorList>
            <person name="Duplessis S."/>
            <person name="Cuomo C.A."/>
            <person name="Lin Y.-C."/>
            <person name="Aerts A."/>
            <person name="Tisserant E."/>
            <person name="Veneault-Fourrey C."/>
            <person name="Joly D.L."/>
            <person name="Hacquard S."/>
            <person name="Amselem J."/>
            <person name="Cantarel B.L."/>
            <person name="Chiu R."/>
            <person name="Coutinho P.M."/>
            <person name="Feau N."/>
            <person name="Field M."/>
            <person name="Frey P."/>
            <person name="Gelhaye E."/>
            <person name="Goldberg J."/>
            <person name="Grabherr M.G."/>
            <person name="Kodira C.D."/>
            <person name="Kohler A."/>
            <person name="Kuees U."/>
            <person name="Lindquist E.A."/>
            <person name="Lucas S.M."/>
            <person name="Mago R."/>
            <person name="Mauceli E."/>
            <person name="Morin E."/>
            <person name="Murat C."/>
            <person name="Pangilinan J.L."/>
            <person name="Park R."/>
            <person name="Pearson M."/>
            <person name="Quesneville H."/>
            <person name="Rouhier N."/>
            <person name="Sakthikumar S."/>
            <person name="Salamov A.A."/>
            <person name="Schmutz J."/>
            <person name="Selles B."/>
            <person name="Shapiro H."/>
            <person name="Tanguay P."/>
            <person name="Tuskan G.A."/>
            <person name="Henrissat B."/>
            <person name="Van de Peer Y."/>
            <person name="Rouze P."/>
            <person name="Ellis J.G."/>
            <person name="Dodds P.N."/>
            <person name="Schein J.E."/>
            <person name="Zhong S."/>
            <person name="Hamelin R.C."/>
            <person name="Grigoriev I.V."/>
            <person name="Szabo L.J."/>
            <person name="Martin F."/>
        </authorList>
    </citation>
    <scope>NUCLEOTIDE SEQUENCE [LARGE SCALE GENOMIC DNA]</scope>
    <source>
        <strain evidence="3">CRL 75-36-700-3 / race SCCL</strain>
    </source>
</reference>
<accession>H6QTE2</accession>
<dbReference type="AlphaFoldDB" id="H6QTE2"/>
<feature type="region of interest" description="Disordered" evidence="1">
    <location>
        <begin position="34"/>
        <end position="59"/>
    </location>
</feature>
<name>H6QTE2_PUCGT</name>
<dbReference type="VEuPathDB" id="FungiDB:PGTG_21893"/>
<dbReference type="GeneID" id="13541693"/>
<evidence type="ECO:0000313" key="3">
    <source>
        <dbReference type="Proteomes" id="UP000008783"/>
    </source>
</evidence>
<keyword evidence="3" id="KW-1185">Reference proteome</keyword>
<dbReference type="KEGG" id="pgr:PGTG_21893"/>
<evidence type="ECO:0000313" key="2">
    <source>
        <dbReference type="EMBL" id="EHS64143.1"/>
    </source>
</evidence>
<dbReference type="Proteomes" id="UP000008783">
    <property type="component" value="Unassembled WGS sequence"/>
</dbReference>
<dbReference type="EMBL" id="DS178311">
    <property type="protein sequence ID" value="EHS64143.1"/>
    <property type="molecule type" value="Genomic_DNA"/>
</dbReference>
<sequence length="103" mass="11457">MLIKVKIIFLPTQGDLSAIARHVGRPLWFEVAPGFHSPSEPGEGRRAKKSVKDSPSERHPLEYSGCTQFALPKSLVSGFFCRLQGQQRKYSSSKDTTRGHAQC</sequence>
<dbReference type="RefSeq" id="XP_003889223.1">
    <property type="nucleotide sequence ID" value="XM_003889174.1"/>
</dbReference>
<feature type="compositionally biased region" description="Basic and acidic residues" evidence="1">
    <location>
        <begin position="42"/>
        <end position="59"/>
    </location>
</feature>
<evidence type="ECO:0000256" key="1">
    <source>
        <dbReference type="SAM" id="MobiDB-lite"/>
    </source>
</evidence>